<dbReference type="HOGENOM" id="CLU_960604_0_0_1"/>
<evidence type="ECO:0000313" key="5">
    <source>
        <dbReference type="Proteomes" id="UP000002320"/>
    </source>
</evidence>
<evidence type="ECO:0000313" key="4">
    <source>
        <dbReference type="EnsemblMetazoa" id="CPIJ016998-PA"/>
    </source>
</evidence>
<dbReference type="EMBL" id="DS232658">
    <property type="protein sequence ID" value="EDS44498.1"/>
    <property type="molecule type" value="Genomic_DNA"/>
</dbReference>
<dbReference type="STRING" id="7176.B0XBW9"/>
<dbReference type="Proteomes" id="UP000002320">
    <property type="component" value="Unassembled WGS sequence"/>
</dbReference>
<evidence type="ECO:0000313" key="3">
    <source>
        <dbReference type="EMBL" id="EDS44498.1"/>
    </source>
</evidence>
<accession>B0XBW9</accession>
<proteinExistence type="predicted"/>
<reference evidence="4" key="2">
    <citation type="submission" date="2021-02" db="UniProtKB">
        <authorList>
            <consortium name="EnsemblMetazoa"/>
        </authorList>
    </citation>
    <scope>IDENTIFICATION</scope>
    <source>
        <strain evidence="4">JHB</strain>
    </source>
</reference>
<dbReference type="MEROPS" id="T01.A06"/>
<keyword evidence="3" id="KW-0647">Proteasome</keyword>
<protein>
    <submittedName>
        <fullName evidence="3 4">Proteasome subunit beta type 5,8</fullName>
    </submittedName>
</protein>
<evidence type="ECO:0000256" key="2">
    <source>
        <dbReference type="ARBA" id="ARBA00026071"/>
    </source>
</evidence>
<keyword evidence="1" id="KW-0865">Zymogen</keyword>
<dbReference type="GO" id="GO:0051603">
    <property type="term" value="P:proteolysis involved in protein catabolic process"/>
    <property type="evidence" value="ECO:0007669"/>
    <property type="project" value="InterPro"/>
</dbReference>
<dbReference type="VEuPathDB" id="VectorBase:CQUJHB010615"/>
<dbReference type="OrthoDB" id="37597at2759"/>
<dbReference type="KEGG" id="cqu:CpipJ_CPIJ016998"/>
<dbReference type="eggNOG" id="KOG0175">
    <property type="taxonomic scope" value="Eukaryota"/>
</dbReference>
<dbReference type="PANTHER" id="PTHR32194:SF3">
    <property type="entry name" value="PROTEASOME SUBUNIT BETA"/>
    <property type="match status" value="1"/>
</dbReference>
<dbReference type="AlphaFoldDB" id="B0XBW9"/>
<dbReference type="InParanoid" id="B0XBW9"/>
<dbReference type="InterPro" id="IPR023333">
    <property type="entry name" value="Proteasome_suB-type"/>
</dbReference>
<dbReference type="PANTHER" id="PTHR32194">
    <property type="entry name" value="METALLOPROTEASE TLDD"/>
    <property type="match status" value="1"/>
</dbReference>
<dbReference type="InterPro" id="IPR029055">
    <property type="entry name" value="Ntn_hydrolases_N"/>
</dbReference>
<keyword evidence="5" id="KW-1185">Reference proteome</keyword>
<dbReference type="GO" id="GO:0005839">
    <property type="term" value="C:proteasome core complex"/>
    <property type="evidence" value="ECO:0007669"/>
    <property type="project" value="InterPro"/>
</dbReference>
<evidence type="ECO:0000256" key="1">
    <source>
        <dbReference type="ARBA" id="ARBA00023145"/>
    </source>
</evidence>
<reference evidence="3" key="1">
    <citation type="submission" date="2007-03" db="EMBL/GenBank/DDBJ databases">
        <title>Annotation of Culex pipiens quinquefasciatus.</title>
        <authorList>
            <consortium name="The Broad Institute Genome Sequencing Platform"/>
            <person name="Atkinson P.W."/>
            <person name="Hemingway J."/>
            <person name="Christensen B.M."/>
            <person name="Higgs S."/>
            <person name="Kodira C."/>
            <person name="Hannick L."/>
            <person name="Megy K."/>
            <person name="O'Leary S."/>
            <person name="Pearson M."/>
            <person name="Haas B.J."/>
            <person name="Mauceli E."/>
            <person name="Wortman J.R."/>
            <person name="Lee N.H."/>
            <person name="Guigo R."/>
            <person name="Stanke M."/>
            <person name="Alvarado L."/>
            <person name="Amedeo P."/>
            <person name="Antoine C.H."/>
            <person name="Arensburger P."/>
            <person name="Bidwell S.L."/>
            <person name="Crawford M."/>
            <person name="Camaro F."/>
            <person name="Devon K."/>
            <person name="Engels R."/>
            <person name="Hammond M."/>
            <person name="Howarth C."/>
            <person name="Koehrsen M."/>
            <person name="Lawson D."/>
            <person name="Montgomery P."/>
            <person name="Nene V."/>
            <person name="Nusbaum C."/>
            <person name="Puiu D."/>
            <person name="Romero-Severson J."/>
            <person name="Severson D.W."/>
            <person name="Shumway M."/>
            <person name="Sisk P."/>
            <person name="Stolte C."/>
            <person name="Zeng Q."/>
            <person name="Eisenstadt E."/>
            <person name="Fraser-Liggett C."/>
            <person name="Strausberg R."/>
            <person name="Galagan J."/>
            <person name="Birren B."/>
            <person name="Collins F.H."/>
        </authorList>
    </citation>
    <scope>NUCLEOTIDE SEQUENCE [LARGE SCALE GENOMIC DNA]</scope>
    <source>
        <strain evidence="3">JHB</strain>
    </source>
</reference>
<gene>
    <name evidence="4" type="primary">6050554</name>
    <name evidence="3" type="ORF">CpipJ_CPIJ016998</name>
</gene>
<sequence length="290" mass="32149">MQGIRRDISLGRHNLENSLPLAVPLFHKPAENLVKLQDDGESSSIKMDFDHGTTTLGFLFQGEVILAVDSRATGGQFIGSQTVKKIVEINEYLLGTLADGAADCVKIMSNSVYYYKGMGISMRMMLAGYDKHGPQLCYIDSEGTRTPCKVSVSGSIYTYGVLGFGDWSDLSDDDAHDLGRHAIYHVTHLDRGGAQVRGGRAEAVPHHFTGCARGEFALQGRRRQGHHEGRVPAAFRFLLQKIDRFEKEDKIVYRYDVGCHASKRPLMTEAAIKRSRTTTRWTGPKKKASV</sequence>
<dbReference type="GO" id="GO:0005737">
    <property type="term" value="C:cytoplasm"/>
    <property type="evidence" value="ECO:0007669"/>
    <property type="project" value="TreeGrafter"/>
</dbReference>
<organism>
    <name type="scientific">Culex quinquefasciatus</name>
    <name type="common">Southern house mosquito</name>
    <name type="synonym">Culex pungens</name>
    <dbReference type="NCBI Taxonomy" id="7176"/>
    <lineage>
        <taxon>Eukaryota</taxon>
        <taxon>Metazoa</taxon>
        <taxon>Ecdysozoa</taxon>
        <taxon>Arthropoda</taxon>
        <taxon>Hexapoda</taxon>
        <taxon>Insecta</taxon>
        <taxon>Pterygota</taxon>
        <taxon>Neoptera</taxon>
        <taxon>Endopterygota</taxon>
        <taxon>Diptera</taxon>
        <taxon>Nematocera</taxon>
        <taxon>Culicoidea</taxon>
        <taxon>Culicidae</taxon>
        <taxon>Culicinae</taxon>
        <taxon>Culicini</taxon>
        <taxon>Culex</taxon>
        <taxon>Culex</taxon>
    </lineage>
</organism>
<name>B0XBW9_CULQU</name>
<dbReference type="Gene3D" id="3.60.20.10">
    <property type="entry name" value="Glutamine Phosphoribosylpyrophosphate, subunit 1, domain 1"/>
    <property type="match status" value="2"/>
</dbReference>
<dbReference type="Pfam" id="PF00227">
    <property type="entry name" value="Proteasome"/>
    <property type="match status" value="1"/>
</dbReference>
<dbReference type="EnsemblMetazoa" id="CPIJ016998-RA">
    <property type="protein sequence ID" value="CPIJ016998-PA"/>
    <property type="gene ID" value="CPIJ016998"/>
</dbReference>
<dbReference type="InterPro" id="IPR001353">
    <property type="entry name" value="Proteasome_sua/b"/>
</dbReference>
<dbReference type="VEuPathDB" id="VectorBase:CPIJ016998"/>
<dbReference type="SUPFAM" id="SSF56235">
    <property type="entry name" value="N-terminal nucleophile aminohydrolases (Ntn hydrolases)"/>
    <property type="match status" value="1"/>
</dbReference>
<comment type="subunit">
    <text evidence="2">The 26S proteasome consists of a 20S proteasome core and two 19S regulatory subunits. The 20S proteasome core is composed of 28 subunits that are arranged in four stacked rings, resulting in a barrel-shaped structure. The two end rings are each formed by seven alpha subunits, and the two central rings are each formed by seven beta subunits. The catalytic chamber with the active sites is on the inside of the barrel.</text>
</comment>